<accession>A0AA88EX60</accession>
<feature type="transmembrane region" description="Helical" evidence="6">
    <location>
        <begin position="304"/>
        <end position="322"/>
    </location>
</feature>
<comment type="subcellular location">
    <subcellularLocation>
        <location evidence="1">Membrane</location>
        <topology evidence="1">Multi-pass membrane protein</topology>
    </subcellularLocation>
</comment>
<dbReference type="PANTHER" id="PTHR11048:SF5">
    <property type="entry name" value="DECAPRENYL-PHOSPHATE PHOSPHORIBOSYLTRANSFERASE"/>
    <property type="match status" value="1"/>
</dbReference>
<gene>
    <name evidence="7" type="ORF">DXM27_20815</name>
</gene>
<protein>
    <submittedName>
        <fullName evidence="7">UbiA family prenyltransferase</fullName>
    </submittedName>
</protein>
<keyword evidence="5 6" id="KW-0472">Membrane</keyword>
<dbReference type="InterPro" id="IPR036412">
    <property type="entry name" value="HAD-like_sf"/>
</dbReference>
<dbReference type="InterPro" id="IPR000537">
    <property type="entry name" value="UbiA_prenyltransferase"/>
</dbReference>
<feature type="transmembrane region" description="Helical" evidence="6">
    <location>
        <begin position="435"/>
        <end position="455"/>
    </location>
</feature>
<dbReference type="InterPro" id="IPR023214">
    <property type="entry name" value="HAD_sf"/>
</dbReference>
<feature type="transmembrane region" description="Helical" evidence="6">
    <location>
        <begin position="329"/>
        <end position="350"/>
    </location>
</feature>
<evidence type="ECO:0000256" key="5">
    <source>
        <dbReference type="ARBA" id="ARBA00023136"/>
    </source>
</evidence>
<dbReference type="PANTHER" id="PTHR11048">
    <property type="entry name" value="PRENYLTRANSFERASES"/>
    <property type="match status" value="1"/>
</dbReference>
<dbReference type="Pfam" id="PF01040">
    <property type="entry name" value="UbiA"/>
    <property type="match status" value="1"/>
</dbReference>
<dbReference type="GO" id="GO:0009247">
    <property type="term" value="P:glycolipid biosynthetic process"/>
    <property type="evidence" value="ECO:0007669"/>
    <property type="project" value="TreeGrafter"/>
</dbReference>
<feature type="transmembrane region" description="Helical" evidence="6">
    <location>
        <begin position="239"/>
        <end position="258"/>
    </location>
</feature>
<dbReference type="InterPro" id="IPR044878">
    <property type="entry name" value="UbiA_sf"/>
</dbReference>
<dbReference type="SUPFAM" id="SSF56784">
    <property type="entry name" value="HAD-like"/>
    <property type="match status" value="1"/>
</dbReference>
<dbReference type="InterPro" id="IPR039653">
    <property type="entry name" value="Prenyltransferase"/>
</dbReference>
<feature type="transmembrane region" description="Helical" evidence="6">
    <location>
        <begin position="279"/>
        <end position="298"/>
    </location>
</feature>
<dbReference type="RefSeq" id="WP_149900917.1">
    <property type="nucleotide sequence ID" value="NZ_QRFF01000007.1"/>
</dbReference>
<evidence type="ECO:0000313" key="7">
    <source>
        <dbReference type="EMBL" id="KAA3498876.1"/>
    </source>
</evidence>
<evidence type="ECO:0000256" key="3">
    <source>
        <dbReference type="ARBA" id="ARBA00022692"/>
    </source>
</evidence>
<feature type="transmembrane region" description="Helical" evidence="6">
    <location>
        <begin position="467"/>
        <end position="488"/>
    </location>
</feature>
<sequence length="489" mass="52711">MSHNVSSEAQCSKAHDALSVLPIVVDLDGTLLLSDTLYEVAALSLFRRPFALISALPSLLQGRHVLKSTIAKHVDLNSLVLPLREDLVNWLRQKAGEGHALHLCSAADQTIVDVVAAKVGIFDSAVGSSASNLKGPAKADYLASRFPEGFIYVGDSSADLSVWDAADAIVLAGASDAVSVKAKKLNKPVIAEFSNRPIGSKEFLKAIRVHHWTKNVLIFVPLLLAHQWANVALLVETLLAFLCLLAVTSGTYLLNDIADLHADRQHWSKRNRAMASGRLSIRFGFMFAVALILIGFVSATLLSLQFASVLLSYFVVTGAYSLGLKRIPLLDTLIIGLLFTSRVVMGAVLLEHSRPAWLLTFAVFFFFSLAVAKRHTEIVRASTSGAASVKSRGYEVGDAPLTLSLGVSAAMASIVVLVIFILLEMLAGNEYARPEFLSAIPVLLSIWLGRIWILAHRGRMNDDPVSFAIRDNASIGLGVVIAIVFLAAL</sequence>
<evidence type="ECO:0000256" key="2">
    <source>
        <dbReference type="ARBA" id="ARBA00022475"/>
    </source>
</evidence>
<evidence type="ECO:0000256" key="1">
    <source>
        <dbReference type="ARBA" id="ARBA00004141"/>
    </source>
</evidence>
<dbReference type="CDD" id="cd13963">
    <property type="entry name" value="PT_UbiA_2"/>
    <property type="match status" value="1"/>
</dbReference>
<comment type="caution">
    <text evidence="7">The sequence shown here is derived from an EMBL/GenBank/DDBJ whole genome shotgun (WGS) entry which is preliminary data.</text>
</comment>
<keyword evidence="3 6" id="KW-0812">Transmembrane</keyword>
<keyword evidence="4 6" id="KW-1133">Transmembrane helix</keyword>
<evidence type="ECO:0000256" key="4">
    <source>
        <dbReference type="ARBA" id="ARBA00022989"/>
    </source>
</evidence>
<dbReference type="Gene3D" id="3.40.50.1000">
    <property type="entry name" value="HAD superfamily/HAD-like"/>
    <property type="match status" value="1"/>
</dbReference>
<feature type="transmembrane region" description="Helical" evidence="6">
    <location>
        <begin position="401"/>
        <end position="423"/>
    </location>
</feature>
<feature type="transmembrane region" description="Helical" evidence="6">
    <location>
        <begin position="356"/>
        <end position="372"/>
    </location>
</feature>
<dbReference type="NCBIfam" id="NF006088">
    <property type="entry name" value="PRK08238.1"/>
    <property type="match status" value="1"/>
</dbReference>
<name>A0AA88EX60_RHIRH</name>
<organism evidence="7 8">
    <name type="scientific">Rhizobium rhizogenes</name>
    <name type="common">Agrobacterium rhizogenes</name>
    <dbReference type="NCBI Taxonomy" id="359"/>
    <lineage>
        <taxon>Bacteria</taxon>
        <taxon>Pseudomonadati</taxon>
        <taxon>Pseudomonadota</taxon>
        <taxon>Alphaproteobacteria</taxon>
        <taxon>Hyphomicrobiales</taxon>
        <taxon>Rhizobiaceae</taxon>
        <taxon>Rhizobium/Agrobacterium group</taxon>
        <taxon>Rhizobium</taxon>
    </lineage>
</organism>
<proteinExistence type="predicted"/>
<evidence type="ECO:0000313" key="8">
    <source>
        <dbReference type="Proteomes" id="UP000473658"/>
    </source>
</evidence>
<dbReference type="EMBL" id="QRFF01000007">
    <property type="protein sequence ID" value="KAA3498876.1"/>
    <property type="molecule type" value="Genomic_DNA"/>
</dbReference>
<keyword evidence="2" id="KW-1003">Cell membrane</keyword>
<dbReference type="Gene3D" id="1.10.357.140">
    <property type="entry name" value="UbiA prenyltransferase"/>
    <property type="match status" value="1"/>
</dbReference>
<dbReference type="GO" id="GO:0016765">
    <property type="term" value="F:transferase activity, transferring alkyl or aryl (other than methyl) groups"/>
    <property type="evidence" value="ECO:0007669"/>
    <property type="project" value="InterPro"/>
</dbReference>
<dbReference type="GO" id="GO:0005886">
    <property type="term" value="C:plasma membrane"/>
    <property type="evidence" value="ECO:0007669"/>
    <property type="project" value="TreeGrafter"/>
</dbReference>
<reference evidence="7 8" key="1">
    <citation type="submission" date="2018-08" db="EMBL/GenBank/DDBJ databases">
        <title>Crown Gall in kiwifruit.</title>
        <authorList>
            <person name="Visnovsky S.B."/>
            <person name="Pitman A.R."/>
        </authorList>
    </citation>
    <scope>NUCLEOTIDE SEQUENCE [LARGE SCALE GENOMIC DNA]</scope>
    <source>
        <strain evidence="7 8">SBV_302_78_2</strain>
    </source>
</reference>
<evidence type="ECO:0000256" key="6">
    <source>
        <dbReference type="SAM" id="Phobius"/>
    </source>
</evidence>
<dbReference type="Proteomes" id="UP000473658">
    <property type="component" value="Unassembled WGS sequence"/>
</dbReference>
<dbReference type="AlphaFoldDB" id="A0AA88EX60"/>